<feature type="transmembrane region" description="Helical" evidence="1">
    <location>
        <begin position="131"/>
        <end position="154"/>
    </location>
</feature>
<keyword evidence="1" id="KW-0812">Transmembrane</keyword>
<dbReference type="EMBL" id="JGDJ01000261">
    <property type="protein sequence ID" value="EXZ27096.1"/>
    <property type="molecule type" value="Genomic_DNA"/>
</dbReference>
<dbReference type="InterPro" id="IPR025509">
    <property type="entry name" value="DUF4396"/>
</dbReference>
<dbReference type="Proteomes" id="UP000022082">
    <property type="component" value="Unassembled WGS sequence"/>
</dbReference>
<dbReference type="GeneID" id="60367522"/>
<dbReference type="PATRIC" id="fig|1339327.3.peg.4251"/>
<reference evidence="3 4" key="1">
    <citation type="submission" date="2014-02" db="EMBL/GenBank/DDBJ databases">
        <authorList>
            <person name="Sears C."/>
            <person name="Carroll K."/>
            <person name="Sack B.R."/>
            <person name="Qadri F."/>
            <person name="Myers L.L."/>
            <person name="Chung G.-T."/>
            <person name="Escheverria P."/>
            <person name="Fraser C.M."/>
            <person name="Sadzewicz L."/>
            <person name="Shefchek K.A."/>
            <person name="Tallon L."/>
            <person name="Das S.P."/>
            <person name="Daugherty S."/>
            <person name="Mongodin E.F."/>
        </authorList>
    </citation>
    <scope>NUCLEOTIDE SEQUENCE [LARGE SCALE GENOMIC DNA]</scope>
    <source>
        <strain evidence="3 4">S36L11</strain>
    </source>
</reference>
<evidence type="ECO:0000313" key="4">
    <source>
        <dbReference type="Proteomes" id="UP000022082"/>
    </source>
</evidence>
<proteinExistence type="predicted"/>
<name>A0A016AF87_BACFG</name>
<protein>
    <recommendedName>
        <fullName evidence="2">DUF4396 domain-containing protein</fullName>
    </recommendedName>
</protein>
<evidence type="ECO:0000256" key="1">
    <source>
        <dbReference type="SAM" id="Phobius"/>
    </source>
</evidence>
<feature type="domain" description="DUF4396" evidence="2">
    <location>
        <begin position="94"/>
        <end position="237"/>
    </location>
</feature>
<dbReference type="AlphaFoldDB" id="A0A016AF87"/>
<evidence type="ECO:0000313" key="3">
    <source>
        <dbReference type="EMBL" id="EXZ27096.1"/>
    </source>
</evidence>
<feature type="transmembrane region" description="Helical" evidence="1">
    <location>
        <begin position="6"/>
        <end position="30"/>
    </location>
</feature>
<dbReference type="Pfam" id="PF14342">
    <property type="entry name" value="DUF4396"/>
    <property type="match status" value="1"/>
</dbReference>
<comment type="caution">
    <text evidence="3">The sequence shown here is derived from an EMBL/GenBank/DDBJ whole genome shotgun (WGS) entry which is preliminary data.</text>
</comment>
<evidence type="ECO:0000259" key="2">
    <source>
        <dbReference type="Pfam" id="PF14342"/>
    </source>
</evidence>
<feature type="transmembrane region" description="Helical" evidence="1">
    <location>
        <begin position="37"/>
        <end position="58"/>
    </location>
</feature>
<feature type="transmembrane region" description="Helical" evidence="1">
    <location>
        <begin position="175"/>
        <end position="197"/>
    </location>
</feature>
<feature type="transmembrane region" description="Helical" evidence="1">
    <location>
        <begin position="209"/>
        <end position="232"/>
    </location>
</feature>
<accession>A0A016AF87</accession>
<dbReference type="RefSeq" id="WP_005790879.1">
    <property type="nucleotide sequence ID" value="NZ_JGDJ01000261.1"/>
</dbReference>
<keyword evidence="1" id="KW-0472">Membrane</keyword>
<organism evidence="3 4">
    <name type="scientific">Bacteroides fragilis str. S36L11</name>
    <dbReference type="NCBI Taxonomy" id="1339327"/>
    <lineage>
        <taxon>Bacteria</taxon>
        <taxon>Pseudomonadati</taxon>
        <taxon>Bacteroidota</taxon>
        <taxon>Bacteroidia</taxon>
        <taxon>Bacteroidales</taxon>
        <taxon>Bacteroidaceae</taxon>
        <taxon>Bacteroides</taxon>
    </lineage>
</organism>
<gene>
    <name evidence="3" type="ORF">M136_3719</name>
</gene>
<sequence length="240" mass="27448">MNTMFFNAVSCFFVCAGLIIALILAINVIFHRQSMKIMNIVWVLTGLWGHYFALFAYYTFGVRKDNMVATVPMENMKMDMKISMEMDMSEVRPQWQSITLSALHCGAGCTLADIIGEWFTYWVPLQIGGSLIAGSWALDFVLALILGVFFQFIAIREMEAISFREAVSRAFKADFFSLLAWQVGMYSWMAVATFILFKDESLEKTSWTFWFMMQIAMLLGFMVSYPVNAWLIKSGIKKGM</sequence>
<keyword evidence="1" id="KW-1133">Transmembrane helix</keyword>